<feature type="domain" description="GAF" evidence="2">
    <location>
        <begin position="41"/>
        <end position="191"/>
    </location>
</feature>
<dbReference type="EMBL" id="JBHSPB010000005">
    <property type="protein sequence ID" value="MFC5720517.1"/>
    <property type="molecule type" value="Genomic_DNA"/>
</dbReference>
<dbReference type="Pfam" id="PF07228">
    <property type="entry name" value="SpoIIE"/>
    <property type="match status" value="1"/>
</dbReference>
<evidence type="ECO:0000259" key="3">
    <source>
        <dbReference type="SMART" id="SM00331"/>
    </source>
</evidence>
<dbReference type="SUPFAM" id="SSF55781">
    <property type="entry name" value="GAF domain-like"/>
    <property type="match status" value="1"/>
</dbReference>
<keyword evidence="1 4" id="KW-0378">Hydrolase</keyword>
<dbReference type="Gene3D" id="3.60.40.10">
    <property type="entry name" value="PPM-type phosphatase domain"/>
    <property type="match status" value="1"/>
</dbReference>
<gene>
    <name evidence="4" type="ORF">ACFP1Z_10125</name>
</gene>
<dbReference type="SUPFAM" id="SSF81606">
    <property type="entry name" value="PP2C-like"/>
    <property type="match status" value="1"/>
</dbReference>
<keyword evidence="5" id="KW-1185">Reference proteome</keyword>
<dbReference type="Pfam" id="PF13185">
    <property type="entry name" value="GAF_2"/>
    <property type="match status" value="1"/>
</dbReference>
<evidence type="ECO:0000313" key="5">
    <source>
        <dbReference type="Proteomes" id="UP001596083"/>
    </source>
</evidence>
<dbReference type="InterPro" id="IPR036457">
    <property type="entry name" value="PPM-type-like_dom_sf"/>
</dbReference>
<comment type="caution">
    <text evidence="4">The sequence shown here is derived from an EMBL/GenBank/DDBJ whole genome shotgun (WGS) entry which is preliminary data.</text>
</comment>
<accession>A0ABW0YYB4</accession>
<evidence type="ECO:0000259" key="2">
    <source>
        <dbReference type="SMART" id="SM00065"/>
    </source>
</evidence>
<evidence type="ECO:0000256" key="1">
    <source>
        <dbReference type="ARBA" id="ARBA00022801"/>
    </source>
</evidence>
<dbReference type="RefSeq" id="WP_390315665.1">
    <property type="nucleotide sequence ID" value="NZ_JBHSPB010000005.1"/>
</dbReference>
<dbReference type="Gene3D" id="3.30.450.40">
    <property type="match status" value="1"/>
</dbReference>
<reference evidence="5" key="1">
    <citation type="journal article" date="2019" name="Int. J. Syst. Evol. Microbiol.">
        <title>The Global Catalogue of Microorganisms (GCM) 10K type strain sequencing project: providing services to taxonomists for standard genome sequencing and annotation.</title>
        <authorList>
            <consortium name="The Broad Institute Genomics Platform"/>
            <consortium name="The Broad Institute Genome Sequencing Center for Infectious Disease"/>
            <person name="Wu L."/>
            <person name="Ma J."/>
        </authorList>
    </citation>
    <scope>NUCLEOTIDE SEQUENCE [LARGE SCALE GENOMIC DNA]</scope>
    <source>
        <strain evidence="5">CGMCC 4.7304</strain>
    </source>
</reference>
<dbReference type="InterPro" id="IPR003018">
    <property type="entry name" value="GAF"/>
</dbReference>
<dbReference type="SMART" id="SM00331">
    <property type="entry name" value="PP2C_SIG"/>
    <property type="match status" value="1"/>
</dbReference>
<name>A0ABW0YYB4_9ACTN</name>
<dbReference type="SMART" id="SM00065">
    <property type="entry name" value="GAF"/>
    <property type="match status" value="1"/>
</dbReference>
<dbReference type="Proteomes" id="UP001596083">
    <property type="component" value="Unassembled WGS sequence"/>
</dbReference>
<evidence type="ECO:0000313" key="4">
    <source>
        <dbReference type="EMBL" id="MFC5720517.1"/>
    </source>
</evidence>
<dbReference type="InterPro" id="IPR001932">
    <property type="entry name" value="PPM-type_phosphatase-like_dom"/>
</dbReference>
<dbReference type="InterPro" id="IPR029016">
    <property type="entry name" value="GAF-like_dom_sf"/>
</dbReference>
<sequence>MATRGTEGQHGLGEELAECARTQERMRGLLGSILSISGELDLPVVLRRIVTTAMELVGARYGALGVLDEEGIELAEFIPVGLSQEELGELAAVELPRGKGLLGLLISDPRPLRVDAIDTHPRAAGLPPGHPAMRSLLGVAITVRGRVYGNLYLTDRQDGKSFDADDEAVVVALAGAAGVAIDNARLYGQVRAGAEQFQRLLLPRLPDLAPFASWAVYQPAADPALLGGDWYDAMVLPDGARVMLVGDVIGHDVRAAAAMAQVRNMLRALAYDSSSLPSELLSRLDRTLEAVAEPTMATVSLARIEPDGDGWSLLWSSAGHPPPLVVTADGRAGYLDAACTGAESDLPLGVDPAVARRDHRCALPAGATVLMFTDGLVEHPQGDLTEALHTVAEVAAAHAPRPLEELGRAVARARPSDGHDDMAVLALRAPGGTGA</sequence>
<dbReference type="EC" id="3.1.3.16" evidence="4"/>
<dbReference type="PANTHER" id="PTHR43156">
    <property type="entry name" value="STAGE II SPORULATION PROTEIN E-RELATED"/>
    <property type="match status" value="1"/>
</dbReference>
<dbReference type="GO" id="GO:0004722">
    <property type="term" value="F:protein serine/threonine phosphatase activity"/>
    <property type="evidence" value="ECO:0007669"/>
    <property type="project" value="UniProtKB-EC"/>
</dbReference>
<proteinExistence type="predicted"/>
<feature type="domain" description="PPM-type phosphatase" evidence="3">
    <location>
        <begin position="211"/>
        <end position="429"/>
    </location>
</feature>
<protein>
    <submittedName>
        <fullName evidence="4">PP2C family protein-serine/threonine phosphatase</fullName>
        <ecNumber evidence="4">3.1.3.16</ecNumber>
    </submittedName>
</protein>
<dbReference type="InterPro" id="IPR052016">
    <property type="entry name" value="Bact_Sigma-Reg"/>
</dbReference>
<organism evidence="4 5">
    <name type="scientific">Streptomyces gamaensis</name>
    <dbReference type="NCBI Taxonomy" id="1763542"/>
    <lineage>
        <taxon>Bacteria</taxon>
        <taxon>Bacillati</taxon>
        <taxon>Actinomycetota</taxon>
        <taxon>Actinomycetes</taxon>
        <taxon>Kitasatosporales</taxon>
        <taxon>Streptomycetaceae</taxon>
        <taxon>Streptomyces</taxon>
    </lineage>
</organism>
<dbReference type="PANTHER" id="PTHR43156:SF2">
    <property type="entry name" value="STAGE II SPORULATION PROTEIN E"/>
    <property type="match status" value="1"/>
</dbReference>